<feature type="region of interest" description="Disordered" evidence="1">
    <location>
        <begin position="199"/>
        <end position="220"/>
    </location>
</feature>
<dbReference type="STRING" id="178035.A0A154PHC7"/>
<feature type="compositionally biased region" description="Polar residues" evidence="1">
    <location>
        <begin position="91"/>
        <end position="108"/>
    </location>
</feature>
<organism evidence="2 3">
    <name type="scientific">Dufourea novaeangliae</name>
    <name type="common">Sweat bee</name>
    <dbReference type="NCBI Taxonomy" id="178035"/>
    <lineage>
        <taxon>Eukaryota</taxon>
        <taxon>Metazoa</taxon>
        <taxon>Ecdysozoa</taxon>
        <taxon>Arthropoda</taxon>
        <taxon>Hexapoda</taxon>
        <taxon>Insecta</taxon>
        <taxon>Pterygota</taxon>
        <taxon>Neoptera</taxon>
        <taxon>Endopterygota</taxon>
        <taxon>Hymenoptera</taxon>
        <taxon>Apocrita</taxon>
        <taxon>Aculeata</taxon>
        <taxon>Apoidea</taxon>
        <taxon>Anthophila</taxon>
        <taxon>Halictidae</taxon>
        <taxon>Rophitinae</taxon>
        <taxon>Dufourea</taxon>
    </lineage>
</organism>
<reference evidence="2 3" key="1">
    <citation type="submission" date="2015-07" db="EMBL/GenBank/DDBJ databases">
        <title>The genome of Dufourea novaeangliae.</title>
        <authorList>
            <person name="Pan H."/>
            <person name="Kapheim K."/>
        </authorList>
    </citation>
    <scope>NUCLEOTIDE SEQUENCE [LARGE SCALE GENOMIC DNA]</scope>
    <source>
        <strain evidence="2">0120121106</strain>
        <tissue evidence="2">Whole body</tissue>
    </source>
</reference>
<dbReference type="EMBL" id="KQ434905">
    <property type="protein sequence ID" value="KZC11286.1"/>
    <property type="molecule type" value="Genomic_DNA"/>
</dbReference>
<feature type="compositionally biased region" description="Polar residues" evidence="1">
    <location>
        <begin position="200"/>
        <end position="211"/>
    </location>
</feature>
<sequence length="220" mass="25077">LKVIRRIIKNPPRHGQQFSTNNLLVTYHHTFWTRQDKIFAMTKFKQRSVAAFSYAFILTIKVISLLESLEQNTRCAVTSCSDQPLILNNTNSTQSSANDLPEQSNHRNNMPEGVLDLKIKDITTQLDHRLTTISTEGSVNIASREKFKIENDCTPSGRHSTTFPFEDDRMVSSESKDLNCENDDNESLMIDECTVENDVNKQNGDSVSTNTRSEDYRINI</sequence>
<dbReference type="OrthoDB" id="6256716at2759"/>
<name>A0A154PHC7_DUFNO</name>
<feature type="non-terminal residue" evidence="2">
    <location>
        <position position="1"/>
    </location>
</feature>
<evidence type="ECO:0000313" key="2">
    <source>
        <dbReference type="EMBL" id="KZC11286.1"/>
    </source>
</evidence>
<keyword evidence="3" id="KW-1185">Reference proteome</keyword>
<accession>A0A154PHC7</accession>
<gene>
    <name evidence="2" type="ORF">WN55_02378</name>
</gene>
<proteinExistence type="predicted"/>
<evidence type="ECO:0000313" key="3">
    <source>
        <dbReference type="Proteomes" id="UP000076502"/>
    </source>
</evidence>
<dbReference type="AlphaFoldDB" id="A0A154PHC7"/>
<evidence type="ECO:0000256" key="1">
    <source>
        <dbReference type="SAM" id="MobiDB-lite"/>
    </source>
</evidence>
<protein>
    <submittedName>
        <fullName evidence="2">Uncharacterized protein</fullName>
    </submittedName>
</protein>
<feature type="region of interest" description="Disordered" evidence="1">
    <location>
        <begin position="91"/>
        <end position="110"/>
    </location>
</feature>
<dbReference type="Proteomes" id="UP000076502">
    <property type="component" value="Unassembled WGS sequence"/>
</dbReference>